<evidence type="ECO:0000313" key="3">
    <source>
        <dbReference type="Proteomes" id="UP000054624"/>
    </source>
</evidence>
<reference evidence="3" key="1">
    <citation type="submission" date="2016-01" db="EMBL/GenBank/DDBJ databases">
        <authorList>
            <person name="Peeters Charlotte."/>
        </authorList>
    </citation>
    <scope>NUCLEOTIDE SEQUENCE [LARGE SCALE GENOMIC DNA]</scope>
</reference>
<evidence type="ECO:0000256" key="1">
    <source>
        <dbReference type="SAM" id="SignalP"/>
    </source>
</evidence>
<feature type="chain" id="PRO_5007619410" evidence="1">
    <location>
        <begin position="24"/>
        <end position="140"/>
    </location>
</feature>
<protein>
    <submittedName>
        <fullName evidence="2">Lipoprotein</fullName>
    </submittedName>
</protein>
<sequence>MTRAMKQAGALALTLTASSLAHAAFDCSGSRGGWRMQTSDSWTGSDKLAHMAVSAPFGALGAYVTRDSEHPVIYGTLLGTVPGLAKEIVDGTCRTDGFSYKDLAADALGAWIGASVTHWAIMYQRTPHGMTVGLSYHDNF</sequence>
<dbReference type="OrthoDB" id="5625403at2"/>
<dbReference type="EMBL" id="FCOI02000002">
    <property type="protein sequence ID" value="SAK45899.1"/>
    <property type="molecule type" value="Genomic_DNA"/>
</dbReference>
<keyword evidence="1" id="KW-0732">Signal</keyword>
<keyword evidence="3" id="KW-1185">Reference proteome</keyword>
<gene>
    <name evidence="2" type="ORF">AWB76_00791</name>
</gene>
<name>A0A157ZKC8_9BURK</name>
<accession>A0A157ZKC8</accession>
<dbReference type="AlphaFoldDB" id="A0A157ZKC8"/>
<feature type="signal peptide" evidence="1">
    <location>
        <begin position="1"/>
        <end position="23"/>
    </location>
</feature>
<proteinExistence type="predicted"/>
<organism evidence="2 3">
    <name type="scientific">Caballeronia temeraria</name>
    <dbReference type="NCBI Taxonomy" id="1777137"/>
    <lineage>
        <taxon>Bacteria</taxon>
        <taxon>Pseudomonadati</taxon>
        <taxon>Pseudomonadota</taxon>
        <taxon>Betaproteobacteria</taxon>
        <taxon>Burkholderiales</taxon>
        <taxon>Burkholderiaceae</taxon>
        <taxon>Caballeronia</taxon>
    </lineage>
</organism>
<dbReference type="Proteomes" id="UP000054624">
    <property type="component" value="Unassembled WGS sequence"/>
</dbReference>
<dbReference type="RefSeq" id="WP_061158786.1">
    <property type="nucleotide sequence ID" value="NZ_FCOI02000002.1"/>
</dbReference>
<keyword evidence="2" id="KW-0449">Lipoprotein</keyword>
<evidence type="ECO:0000313" key="2">
    <source>
        <dbReference type="EMBL" id="SAK45899.1"/>
    </source>
</evidence>